<comment type="caution">
    <text evidence="2">The sequence shown here is derived from an EMBL/GenBank/DDBJ whole genome shotgun (WGS) entry which is preliminary data.</text>
</comment>
<organism evidence="2 3">
    <name type="scientific">Streptosporangium pseudovulgare</name>
    <dbReference type="NCBI Taxonomy" id="35765"/>
    <lineage>
        <taxon>Bacteria</taxon>
        <taxon>Bacillati</taxon>
        <taxon>Actinomycetota</taxon>
        <taxon>Actinomycetes</taxon>
        <taxon>Streptosporangiales</taxon>
        <taxon>Streptosporangiaceae</taxon>
        <taxon>Streptosporangium</taxon>
    </lineage>
</organism>
<proteinExistence type="predicted"/>
<name>A0ABQ2RJV0_9ACTN</name>
<sequence length="140" mass="15102">MISSLAVEPPSGRPSRSRRLKGLGLVVLGVVLGMVLSVALAVAARWPRFEVVYRSDQPATVTYGDDSKHLLGLVRRSTLLGETHLIVVGRDPGFSYGHLVGIETSAGTVRTTEWTTAGVRVAFDTGHELFIPARYFIGGR</sequence>
<evidence type="ECO:0000256" key="1">
    <source>
        <dbReference type="SAM" id="Phobius"/>
    </source>
</evidence>
<dbReference type="RefSeq" id="WP_229811924.1">
    <property type="nucleotide sequence ID" value="NZ_BMQJ01000026.1"/>
</dbReference>
<evidence type="ECO:0000313" key="2">
    <source>
        <dbReference type="EMBL" id="GGQ29363.1"/>
    </source>
</evidence>
<accession>A0ABQ2RJV0</accession>
<protein>
    <submittedName>
        <fullName evidence="2">Uncharacterized protein</fullName>
    </submittedName>
</protein>
<keyword evidence="1" id="KW-0812">Transmembrane</keyword>
<dbReference type="Proteomes" id="UP000611554">
    <property type="component" value="Unassembled WGS sequence"/>
</dbReference>
<feature type="transmembrane region" description="Helical" evidence="1">
    <location>
        <begin position="23"/>
        <end position="46"/>
    </location>
</feature>
<gene>
    <name evidence="2" type="ORF">GCM10010140_69400</name>
</gene>
<keyword evidence="3" id="KW-1185">Reference proteome</keyword>
<evidence type="ECO:0000313" key="3">
    <source>
        <dbReference type="Proteomes" id="UP000611554"/>
    </source>
</evidence>
<dbReference type="EMBL" id="BMQJ01000026">
    <property type="protein sequence ID" value="GGQ29363.1"/>
    <property type="molecule type" value="Genomic_DNA"/>
</dbReference>
<keyword evidence="1" id="KW-0472">Membrane</keyword>
<keyword evidence="1" id="KW-1133">Transmembrane helix</keyword>
<reference evidence="3" key="1">
    <citation type="journal article" date="2019" name="Int. J. Syst. Evol. Microbiol.">
        <title>The Global Catalogue of Microorganisms (GCM) 10K type strain sequencing project: providing services to taxonomists for standard genome sequencing and annotation.</title>
        <authorList>
            <consortium name="The Broad Institute Genomics Platform"/>
            <consortium name="The Broad Institute Genome Sequencing Center for Infectious Disease"/>
            <person name="Wu L."/>
            <person name="Ma J."/>
        </authorList>
    </citation>
    <scope>NUCLEOTIDE SEQUENCE [LARGE SCALE GENOMIC DNA]</scope>
    <source>
        <strain evidence="3">JCM 3115</strain>
    </source>
</reference>